<evidence type="ECO:0000313" key="2">
    <source>
        <dbReference type="EMBL" id="KAA6409259.1"/>
    </source>
</evidence>
<organism evidence="2 3">
    <name type="scientific">Lasallia pustulata</name>
    <dbReference type="NCBI Taxonomy" id="136370"/>
    <lineage>
        <taxon>Eukaryota</taxon>
        <taxon>Fungi</taxon>
        <taxon>Dikarya</taxon>
        <taxon>Ascomycota</taxon>
        <taxon>Pezizomycotina</taxon>
        <taxon>Lecanoromycetes</taxon>
        <taxon>OSLEUM clade</taxon>
        <taxon>Umbilicariomycetidae</taxon>
        <taxon>Umbilicariales</taxon>
        <taxon>Umbilicariaceae</taxon>
        <taxon>Lasallia</taxon>
    </lineage>
</organism>
<feature type="domain" description="Beta-lactamase-related" evidence="1">
    <location>
        <begin position="24"/>
        <end position="395"/>
    </location>
</feature>
<comment type="caution">
    <text evidence="2">The sequence shown here is derived from an EMBL/GenBank/DDBJ whole genome shotgun (WGS) entry which is preliminary data.</text>
</comment>
<name>A0A5M8PIM8_9LECA</name>
<protein>
    <recommendedName>
        <fullName evidence="1">Beta-lactamase-related domain-containing protein</fullName>
    </recommendedName>
</protein>
<proteinExistence type="predicted"/>
<dbReference type="Proteomes" id="UP000324767">
    <property type="component" value="Unassembled WGS sequence"/>
</dbReference>
<dbReference type="InterPro" id="IPR001466">
    <property type="entry name" value="Beta-lactam-related"/>
</dbReference>
<dbReference type="InterPro" id="IPR050789">
    <property type="entry name" value="Diverse_Enzym_Activities"/>
</dbReference>
<gene>
    <name evidence="2" type="ORF">FRX48_06812</name>
</gene>
<dbReference type="SUPFAM" id="SSF56601">
    <property type="entry name" value="beta-lactamase/transpeptidase-like"/>
    <property type="match status" value="1"/>
</dbReference>
<dbReference type="PANTHER" id="PTHR43283">
    <property type="entry name" value="BETA-LACTAMASE-RELATED"/>
    <property type="match status" value="1"/>
</dbReference>
<sequence>MSHTLSESGANGIRQTMDGVTADRNKIPGCVAVVVGKDGKTLFSHASGTRGADTKEPMSMDTIFWIASCTKMICGIACMQLCEEGKITGLDDADLVEKVCPELKSMKILKSVDENGKPEYVEKKNRITIRQLLTHTAGFGYTFFNDDLRRSCQPIGGDEFSGNPKDILELPLTFEPGTQWQYGTGIDWAGTIVERISGMSLNDYFEKNIFQPLGIQNITMFPSQQMKDRLAHMHAKWPDGSIHERSHLLRAPLVAGSPDGIYNSAGAGCFARPEEYCHVLATLLNDGTCPTTGKQILKPETVQEMFKNQIPQFPDFGRNSIPAAKPYLTNPIPDLYPQPPEQAQGWGLTFMLTIHPGATGRGNNTGWWAGLPNLFWWCDREEGIAGMICTQILPFADGEVMGLWANMESQVYAALKK</sequence>
<dbReference type="InterPro" id="IPR012338">
    <property type="entry name" value="Beta-lactam/transpept-like"/>
</dbReference>
<dbReference type="AlphaFoldDB" id="A0A5M8PIM8"/>
<dbReference type="EMBL" id="VXIT01000011">
    <property type="protein sequence ID" value="KAA6409259.1"/>
    <property type="molecule type" value="Genomic_DNA"/>
</dbReference>
<reference evidence="2 3" key="1">
    <citation type="submission" date="2019-09" db="EMBL/GenBank/DDBJ databases">
        <title>The hologenome of the rock-dwelling lichen Lasallia pustulata.</title>
        <authorList>
            <person name="Greshake Tzovaras B."/>
            <person name="Segers F."/>
            <person name="Bicker A."/>
            <person name="Dal Grande F."/>
            <person name="Otte J."/>
            <person name="Hankeln T."/>
            <person name="Schmitt I."/>
            <person name="Ebersberger I."/>
        </authorList>
    </citation>
    <scope>NUCLEOTIDE SEQUENCE [LARGE SCALE GENOMIC DNA]</scope>
    <source>
        <strain evidence="2">A1-1</strain>
    </source>
</reference>
<evidence type="ECO:0000259" key="1">
    <source>
        <dbReference type="Pfam" id="PF00144"/>
    </source>
</evidence>
<dbReference type="Gene3D" id="3.40.710.10">
    <property type="entry name" value="DD-peptidase/beta-lactamase superfamily"/>
    <property type="match status" value="1"/>
</dbReference>
<dbReference type="PANTHER" id="PTHR43283:SF3">
    <property type="entry name" value="BETA-LACTAMASE FAMILY PROTEIN (AFU_ORTHOLOGUE AFUA_5G07500)"/>
    <property type="match status" value="1"/>
</dbReference>
<accession>A0A5M8PIM8</accession>
<dbReference type="OrthoDB" id="428260at2759"/>
<dbReference type="Pfam" id="PF00144">
    <property type="entry name" value="Beta-lactamase"/>
    <property type="match status" value="1"/>
</dbReference>
<evidence type="ECO:0000313" key="3">
    <source>
        <dbReference type="Proteomes" id="UP000324767"/>
    </source>
</evidence>